<evidence type="ECO:0000313" key="2">
    <source>
        <dbReference type="Proteomes" id="UP000316714"/>
    </source>
</evidence>
<evidence type="ECO:0008006" key="3">
    <source>
        <dbReference type="Google" id="ProtNLM"/>
    </source>
</evidence>
<dbReference type="OrthoDB" id="275765at2"/>
<protein>
    <recommendedName>
        <fullName evidence="3">PEP-CTERM protein-sorting domain-containing protein</fullName>
    </recommendedName>
</protein>
<dbReference type="AlphaFoldDB" id="A0A5C5VEL6"/>
<keyword evidence="2" id="KW-1185">Reference proteome</keyword>
<reference evidence="1 2" key="1">
    <citation type="submission" date="2019-02" db="EMBL/GenBank/DDBJ databases">
        <title>Deep-cultivation of Planctomycetes and their phenomic and genomic characterization uncovers novel biology.</title>
        <authorList>
            <person name="Wiegand S."/>
            <person name="Jogler M."/>
            <person name="Boedeker C."/>
            <person name="Pinto D."/>
            <person name="Vollmers J."/>
            <person name="Rivas-Marin E."/>
            <person name="Kohn T."/>
            <person name="Peeters S.H."/>
            <person name="Heuer A."/>
            <person name="Rast P."/>
            <person name="Oberbeckmann S."/>
            <person name="Bunk B."/>
            <person name="Jeske O."/>
            <person name="Meyerdierks A."/>
            <person name="Storesund J.E."/>
            <person name="Kallscheuer N."/>
            <person name="Luecker S."/>
            <person name="Lage O.M."/>
            <person name="Pohl T."/>
            <person name="Merkel B.J."/>
            <person name="Hornburger P."/>
            <person name="Mueller R.-W."/>
            <person name="Bruemmer F."/>
            <person name="Labrenz M."/>
            <person name="Spormann A.M."/>
            <person name="Op Den Camp H."/>
            <person name="Overmann J."/>
            <person name="Amann R."/>
            <person name="Jetten M.S.M."/>
            <person name="Mascher T."/>
            <person name="Medema M.H."/>
            <person name="Devos D.P."/>
            <person name="Kaster A.-K."/>
            <person name="Ovreas L."/>
            <person name="Rohde M."/>
            <person name="Galperin M.Y."/>
            <person name="Jogler C."/>
        </authorList>
    </citation>
    <scope>NUCLEOTIDE SEQUENCE [LARGE SCALE GENOMIC DNA]</scope>
    <source>
        <strain evidence="1 2">KOR34</strain>
    </source>
</reference>
<accession>A0A5C5VEL6</accession>
<dbReference type="Proteomes" id="UP000316714">
    <property type="component" value="Unassembled WGS sequence"/>
</dbReference>
<evidence type="ECO:0000313" key="1">
    <source>
        <dbReference type="EMBL" id="TWT36463.1"/>
    </source>
</evidence>
<name>A0A5C5VEL6_9BACT</name>
<organism evidence="1 2">
    <name type="scientific">Posidoniimonas corsicana</name>
    <dbReference type="NCBI Taxonomy" id="1938618"/>
    <lineage>
        <taxon>Bacteria</taxon>
        <taxon>Pseudomonadati</taxon>
        <taxon>Planctomycetota</taxon>
        <taxon>Planctomycetia</taxon>
        <taxon>Pirellulales</taxon>
        <taxon>Lacipirellulaceae</taxon>
        <taxon>Posidoniimonas</taxon>
    </lineage>
</organism>
<dbReference type="EMBL" id="SIHJ01000001">
    <property type="protein sequence ID" value="TWT36463.1"/>
    <property type="molecule type" value="Genomic_DNA"/>
</dbReference>
<proteinExistence type="predicted"/>
<dbReference type="RefSeq" id="WP_146563386.1">
    <property type="nucleotide sequence ID" value="NZ_SIHJ01000001.1"/>
</dbReference>
<gene>
    <name evidence="1" type="ORF">KOR34_13690</name>
</gene>
<sequence>MQNRGIIAPLTLLTATVLFGAARSEADVLLYDFETDEQHREANLDTNPTTPPGWGSFGTITTDRGATTDASAGLTARFHAGDFDLPADLAGNWGIVDVGDRFTPYRKDLSEFAGVRLDMKFKNNADLPYVGPFAVEVGIGFMVPGIGEDESLQVYSEPITLTEEYDSYEVMFADLAFVQSGAVLENDLANNAFLKIRMLNTLESEGRIAYYYDEIYGITGPEGLPGDYNDDGLVDAADYTVWRDNTGAPAGTLPNDVDGGEIGAPQYATWRENYGAGAGPSAAGAGVPEPTALAIGALSLLIVCGRSRRSDWTRG</sequence>
<comment type="caution">
    <text evidence="1">The sequence shown here is derived from an EMBL/GenBank/DDBJ whole genome shotgun (WGS) entry which is preliminary data.</text>
</comment>